<evidence type="ECO:0000256" key="3">
    <source>
        <dbReference type="ARBA" id="ARBA00022723"/>
    </source>
</evidence>
<feature type="domain" description="Chitin-binding type-1" evidence="10">
    <location>
        <begin position="382"/>
        <end position="429"/>
    </location>
</feature>
<feature type="compositionally biased region" description="Low complexity" evidence="9">
    <location>
        <begin position="435"/>
        <end position="457"/>
    </location>
</feature>
<dbReference type="InterPro" id="IPR036861">
    <property type="entry name" value="Endochitinase-like_sf"/>
</dbReference>
<feature type="compositionally biased region" description="Low complexity" evidence="9">
    <location>
        <begin position="515"/>
        <end position="525"/>
    </location>
</feature>
<feature type="disulfide bond" evidence="8">
    <location>
        <begin position="479"/>
        <end position="493"/>
    </location>
</feature>
<evidence type="ECO:0000256" key="8">
    <source>
        <dbReference type="PROSITE-ProRule" id="PRU00261"/>
    </source>
</evidence>
<feature type="region of interest" description="Disordered" evidence="9">
    <location>
        <begin position="349"/>
        <end position="382"/>
    </location>
</feature>
<dbReference type="GO" id="GO:0008061">
    <property type="term" value="F:chitin binding"/>
    <property type="evidence" value="ECO:0007669"/>
    <property type="project" value="UniProtKB-UniRule"/>
</dbReference>
<feature type="disulfide bond" evidence="8">
    <location>
        <begin position="69"/>
        <end position="84"/>
    </location>
</feature>
<dbReference type="Pfam" id="PF00187">
    <property type="entry name" value="Chitin_bind_1"/>
    <property type="match status" value="2"/>
</dbReference>
<feature type="compositionally biased region" description="Polar residues" evidence="9">
    <location>
        <begin position="546"/>
        <end position="578"/>
    </location>
</feature>
<evidence type="ECO:0000256" key="1">
    <source>
        <dbReference type="ARBA" id="ARBA00001941"/>
    </source>
</evidence>
<feature type="disulfide bond" evidence="8">
    <location>
        <begin position="83"/>
        <end position="97"/>
    </location>
</feature>
<feature type="compositionally biased region" description="Low complexity" evidence="9">
    <location>
        <begin position="661"/>
        <end position="694"/>
    </location>
</feature>
<evidence type="ECO:0008006" key="14">
    <source>
        <dbReference type="Google" id="ProtNLM"/>
    </source>
</evidence>
<feature type="disulfide bond" evidence="8">
    <location>
        <begin position="402"/>
        <end position="416"/>
    </location>
</feature>
<dbReference type="GO" id="GO:0016810">
    <property type="term" value="F:hydrolase activity, acting on carbon-nitrogen (but not peptide) bonds"/>
    <property type="evidence" value="ECO:0007669"/>
    <property type="project" value="InterPro"/>
</dbReference>
<dbReference type="Gene3D" id="3.20.20.370">
    <property type="entry name" value="Glycoside hydrolase/deacetylase"/>
    <property type="match status" value="1"/>
</dbReference>
<keyword evidence="13" id="KW-1185">Reference proteome</keyword>
<evidence type="ECO:0000256" key="5">
    <source>
        <dbReference type="ARBA" id="ARBA00022801"/>
    </source>
</evidence>
<keyword evidence="6" id="KW-0119">Carbohydrate metabolism</keyword>
<evidence type="ECO:0000313" key="12">
    <source>
        <dbReference type="EMBL" id="KAF3040930.1"/>
    </source>
</evidence>
<proteinExistence type="predicted"/>
<feature type="disulfide bond" evidence="8">
    <location>
        <begin position="78"/>
        <end position="90"/>
    </location>
</feature>
<sequence>MRFSEVFAASSVASLVAAHGGIQGAPKLFGLPNDIKIRMPSPRAARAAAAMEGPHHLQARQGGDVNNRCGPDFGNAVCAAGYCCSGAGYCGNTAEHCNAPDCLFNFGPGCDANKTPAGASTRNDARPQKGSVSYGGAGIYACRKPGTVAITYDDGPYIYTDEVLNKFNAAGFKATFFVTGINIGKGAIDEAWAPVIRRMVAEGHQVASHTWSHQDLSAITEAQVYDQMVKNEMAIRNIIGKYPTYMRPPYSSCNPTCQNVLQKLGYVISYFDLDTDDYNQLTPVKIEIAKNNFRTAVNGANPSSQSKLAIAHDIHELTALNLTVTMIETLQARGFKGVTMGECMNEPEANWYRDSTPATPGSSTTRTSTGPTSTPTGVVSTDGTCGTQGKNQICIGSEFGNCCSQYGYCGKSTDHCGTGCNTLFGNCGTNANPSSGPTATSTSAPQPTGALKTSTDGSCGGSSGFTCVGFVHEGAKSECCSQYGWCGASTDHCGTGCNPLAGNCGSVSSSVSSSVAHSSSAPVSSTDKHDSTSSSAAQSPSVISTTVQSSSATNSVSTDKSGDMSSTISSVLPDTTSASDKHESSTTSSIYPSGSSSASVSKQEEHSTIVSSVHPDVTSSASDKQESTTAPSIYPTSSSSSAVPTKPSQTSSVYVDDHSTAKSSSAASSTPIASSTGESKVSSSTADYSATSSTEHSTTFASSVKPATSTPCTTSSTPAPTPTKPVSQDGKCGGEKGQTCAGYKNSFGFKLECCCKTSGRCSADPWACTAGCDKKNGKCWY</sequence>
<feature type="domain" description="Chitin-binding type-1" evidence="10">
    <location>
        <begin position="456"/>
        <end position="506"/>
    </location>
</feature>
<accession>A0A9P5C1X2</accession>
<dbReference type="GO" id="GO:0005975">
    <property type="term" value="P:carbohydrate metabolic process"/>
    <property type="evidence" value="ECO:0007669"/>
    <property type="project" value="InterPro"/>
</dbReference>
<dbReference type="GO" id="GO:0046872">
    <property type="term" value="F:metal ion binding"/>
    <property type="evidence" value="ECO:0007669"/>
    <property type="project" value="UniProtKB-KW"/>
</dbReference>
<dbReference type="SUPFAM" id="SSF88713">
    <property type="entry name" value="Glycoside hydrolase/deacetylase"/>
    <property type="match status" value="1"/>
</dbReference>
<feature type="compositionally biased region" description="Low complexity" evidence="9">
    <location>
        <begin position="355"/>
        <end position="382"/>
    </location>
</feature>
<dbReference type="EMBL" id="SWKV01000023">
    <property type="protein sequence ID" value="KAF3040930.1"/>
    <property type="molecule type" value="Genomic_DNA"/>
</dbReference>
<evidence type="ECO:0000256" key="6">
    <source>
        <dbReference type="ARBA" id="ARBA00023277"/>
    </source>
</evidence>
<feature type="compositionally biased region" description="Low complexity" evidence="9">
    <location>
        <begin position="627"/>
        <end position="648"/>
    </location>
</feature>
<keyword evidence="4" id="KW-0732">Signal</keyword>
<dbReference type="Pfam" id="PF01522">
    <property type="entry name" value="Polysacc_deac_1"/>
    <property type="match status" value="1"/>
</dbReference>
<dbReference type="InterPro" id="IPR011330">
    <property type="entry name" value="Glyco_hydro/deAcase_b/a-brl"/>
</dbReference>
<reference evidence="12" key="1">
    <citation type="submission" date="2019-04" db="EMBL/GenBank/DDBJ databases">
        <title>Sequencing of skin fungus with MAO and IRED activity.</title>
        <authorList>
            <person name="Marsaioli A.J."/>
            <person name="Bonatto J.M.C."/>
            <person name="Reis Junior O."/>
        </authorList>
    </citation>
    <scope>NUCLEOTIDE SEQUENCE</scope>
    <source>
        <strain evidence="12">28M1</strain>
    </source>
</reference>
<protein>
    <recommendedName>
        <fullName evidence="14">Carbohydrate esterase family 4 protein</fullName>
    </recommendedName>
</protein>
<dbReference type="InterPro" id="IPR001002">
    <property type="entry name" value="Chitin-bd_1"/>
</dbReference>
<keyword evidence="8" id="KW-1015">Disulfide bond</keyword>
<dbReference type="CDD" id="cd00035">
    <property type="entry name" value="ChtBD1"/>
    <property type="match status" value="1"/>
</dbReference>
<feature type="domain" description="Chitin-binding type-1" evidence="10">
    <location>
        <begin position="66"/>
        <end position="112"/>
    </location>
</feature>
<feature type="region of interest" description="Disordered" evidence="9">
    <location>
        <begin position="435"/>
        <end position="458"/>
    </location>
</feature>
<comment type="caution">
    <text evidence="8">Lacks conserved residue(s) required for the propagation of feature annotation.</text>
</comment>
<feature type="compositionally biased region" description="Low complexity" evidence="9">
    <location>
        <begin position="532"/>
        <end position="545"/>
    </location>
</feature>
<feature type="domain" description="NodB homology" evidence="11">
    <location>
        <begin position="146"/>
        <end position="338"/>
    </location>
</feature>
<comment type="caution">
    <text evidence="12">The sequence shown here is derived from an EMBL/GenBank/DDBJ whole genome shotgun (WGS) entry which is preliminary data.</text>
</comment>
<feature type="compositionally biased region" description="Low complexity" evidence="9">
    <location>
        <begin position="705"/>
        <end position="718"/>
    </location>
</feature>
<keyword evidence="5" id="KW-0378">Hydrolase</keyword>
<dbReference type="PANTHER" id="PTHR46471">
    <property type="entry name" value="CHITIN DEACETYLASE"/>
    <property type="match status" value="1"/>
</dbReference>
<evidence type="ECO:0000259" key="11">
    <source>
        <dbReference type="PROSITE" id="PS51677"/>
    </source>
</evidence>
<dbReference type="SMART" id="SM00270">
    <property type="entry name" value="ChtBD1"/>
    <property type="match status" value="3"/>
</dbReference>
<evidence type="ECO:0000256" key="9">
    <source>
        <dbReference type="SAM" id="MobiDB-lite"/>
    </source>
</evidence>
<gene>
    <name evidence="12" type="ORF">E8E12_007358</name>
</gene>
<dbReference type="OrthoDB" id="407355at2759"/>
<dbReference type="AlphaFoldDB" id="A0A9P5C1X2"/>
<dbReference type="PROSITE" id="PS50941">
    <property type="entry name" value="CHIT_BIND_I_2"/>
    <property type="match status" value="3"/>
</dbReference>
<evidence type="ECO:0000259" key="10">
    <source>
        <dbReference type="PROSITE" id="PS50941"/>
    </source>
</evidence>
<name>A0A9P5C1X2_9PLEO</name>
<evidence type="ECO:0000256" key="2">
    <source>
        <dbReference type="ARBA" id="ARBA00022669"/>
    </source>
</evidence>
<dbReference type="CDD" id="cd10951">
    <property type="entry name" value="CE4_ClCDA_like"/>
    <property type="match status" value="1"/>
</dbReference>
<comment type="cofactor">
    <cofactor evidence="1">
        <name>Co(2+)</name>
        <dbReference type="ChEBI" id="CHEBI:48828"/>
    </cofactor>
</comment>
<keyword evidence="7" id="KW-0170">Cobalt</keyword>
<dbReference type="CDD" id="cd11618">
    <property type="entry name" value="ChtBD1_1"/>
    <property type="match status" value="2"/>
</dbReference>
<dbReference type="InterPro" id="IPR002509">
    <property type="entry name" value="NODB_dom"/>
</dbReference>
<feature type="region of interest" description="Disordered" evidence="9">
    <location>
        <begin position="515"/>
        <end position="731"/>
    </location>
</feature>
<dbReference type="PROSITE" id="PS51677">
    <property type="entry name" value="NODB"/>
    <property type="match status" value="1"/>
</dbReference>
<evidence type="ECO:0000256" key="7">
    <source>
        <dbReference type="ARBA" id="ARBA00023285"/>
    </source>
</evidence>
<keyword evidence="2 8" id="KW-0147">Chitin-binding</keyword>
<evidence type="ECO:0000256" key="4">
    <source>
        <dbReference type="ARBA" id="ARBA00022729"/>
    </source>
</evidence>
<feature type="compositionally biased region" description="Low complexity" evidence="9">
    <location>
        <begin position="585"/>
        <end position="601"/>
    </location>
</feature>
<dbReference type="Proteomes" id="UP000758155">
    <property type="component" value="Unassembled WGS sequence"/>
</dbReference>
<organism evidence="12 13">
    <name type="scientific">Didymella heteroderae</name>
    <dbReference type="NCBI Taxonomy" id="1769908"/>
    <lineage>
        <taxon>Eukaryota</taxon>
        <taxon>Fungi</taxon>
        <taxon>Dikarya</taxon>
        <taxon>Ascomycota</taxon>
        <taxon>Pezizomycotina</taxon>
        <taxon>Dothideomycetes</taxon>
        <taxon>Pleosporomycetidae</taxon>
        <taxon>Pleosporales</taxon>
        <taxon>Pleosporineae</taxon>
        <taxon>Didymellaceae</taxon>
        <taxon>Didymella</taxon>
    </lineage>
</organism>
<dbReference type="SUPFAM" id="SSF57016">
    <property type="entry name" value="Plant lectins/antimicrobial peptides"/>
    <property type="match status" value="3"/>
</dbReference>
<evidence type="ECO:0000313" key="13">
    <source>
        <dbReference type="Proteomes" id="UP000758155"/>
    </source>
</evidence>
<keyword evidence="3" id="KW-0479">Metal-binding</keyword>
<dbReference type="PANTHER" id="PTHR46471:SF8">
    <property type="entry name" value="CHITIN DEACETYLASE"/>
    <property type="match status" value="1"/>
</dbReference>
<dbReference type="Gene3D" id="3.30.60.10">
    <property type="entry name" value="Endochitinase-like"/>
    <property type="match status" value="3"/>
</dbReference>